<evidence type="ECO:0000256" key="2">
    <source>
        <dbReference type="ARBA" id="ARBA00023002"/>
    </source>
</evidence>
<dbReference type="EMBL" id="KE148159">
    <property type="protein sequence ID" value="EPE04616.1"/>
    <property type="molecule type" value="Genomic_DNA"/>
</dbReference>
<dbReference type="Gene3D" id="3.40.50.720">
    <property type="entry name" value="NAD(P)-binding Rossmann-like Domain"/>
    <property type="match status" value="1"/>
</dbReference>
<dbReference type="OrthoDB" id="1933717at2759"/>
<proteinExistence type="inferred from homology"/>
<evidence type="ECO:0000313" key="5">
    <source>
        <dbReference type="Proteomes" id="UP000016923"/>
    </source>
</evidence>
<gene>
    <name evidence="4" type="ORF">F503_06165</name>
</gene>
<comment type="similarity">
    <text evidence="1 3">Belongs to the short-chain dehydrogenases/reductases (SDR) family.</text>
</comment>
<dbReference type="PRINTS" id="PR00081">
    <property type="entry name" value="GDHRDH"/>
</dbReference>
<protein>
    <submittedName>
        <fullName evidence="4">Nad-p-binding protein</fullName>
    </submittedName>
</protein>
<dbReference type="VEuPathDB" id="FungiDB:F503_06165"/>
<reference evidence="4 5" key="1">
    <citation type="journal article" date="2013" name="BMC Genomics">
        <title>The genome and transcriptome of the pine saprophyte Ophiostoma piceae, and a comparison with the bark beetle-associated pine pathogen Grosmannia clavigera.</title>
        <authorList>
            <person name="Haridas S."/>
            <person name="Wang Y."/>
            <person name="Lim L."/>
            <person name="Massoumi Alamouti S."/>
            <person name="Jackman S."/>
            <person name="Docking R."/>
            <person name="Robertson G."/>
            <person name="Birol I."/>
            <person name="Bohlmann J."/>
            <person name="Breuil C."/>
        </authorList>
    </citation>
    <scope>NUCLEOTIDE SEQUENCE [LARGE SCALE GENOMIC DNA]</scope>
    <source>
        <strain evidence="4 5">UAMH 11346</strain>
    </source>
</reference>
<dbReference type="Pfam" id="PF00106">
    <property type="entry name" value="adh_short"/>
    <property type="match status" value="1"/>
</dbReference>
<dbReference type="OMA" id="MSSYCIS"/>
<name>S3BYQ8_OPHP1</name>
<evidence type="ECO:0000313" key="4">
    <source>
        <dbReference type="EMBL" id="EPE04616.1"/>
    </source>
</evidence>
<organism evidence="4 5">
    <name type="scientific">Ophiostoma piceae (strain UAMH 11346)</name>
    <name type="common">Sap stain fungus</name>
    <dbReference type="NCBI Taxonomy" id="1262450"/>
    <lineage>
        <taxon>Eukaryota</taxon>
        <taxon>Fungi</taxon>
        <taxon>Dikarya</taxon>
        <taxon>Ascomycota</taxon>
        <taxon>Pezizomycotina</taxon>
        <taxon>Sordariomycetes</taxon>
        <taxon>Sordariomycetidae</taxon>
        <taxon>Ophiostomatales</taxon>
        <taxon>Ophiostomataceae</taxon>
        <taxon>Ophiostoma</taxon>
    </lineage>
</organism>
<dbReference type="Proteomes" id="UP000016923">
    <property type="component" value="Unassembled WGS sequence"/>
</dbReference>
<accession>S3BYQ8</accession>
<dbReference type="PANTHER" id="PTHR44196">
    <property type="entry name" value="DEHYDROGENASE/REDUCTASE SDR FAMILY MEMBER 7B"/>
    <property type="match status" value="1"/>
</dbReference>
<dbReference type="SUPFAM" id="SSF51735">
    <property type="entry name" value="NAD(P)-binding Rossmann-fold domains"/>
    <property type="match status" value="1"/>
</dbReference>
<dbReference type="AlphaFoldDB" id="S3BYQ8"/>
<dbReference type="eggNOG" id="KOG0725">
    <property type="taxonomic scope" value="Eukaryota"/>
</dbReference>
<evidence type="ECO:0000256" key="1">
    <source>
        <dbReference type="ARBA" id="ARBA00006484"/>
    </source>
</evidence>
<dbReference type="InterPro" id="IPR002347">
    <property type="entry name" value="SDR_fam"/>
</dbReference>
<keyword evidence="2" id="KW-0560">Oxidoreductase</keyword>
<dbReference type="GO" id="GO:0016491">
    <property type="term" value="F:oxidoreductase activity"/>
    <property type="evidence" value="ECO:0007669"/>
    <property type="project" value="UniProtKB-KW"/>
</dbReference>
<dbReference type="CDD" id="cd05233">
    <property type="entry name" value="SDR_c"/>
    <property type="match status" value="1"/>
</dbReference>
<dbReference type="InterPro" id="IPR036291">
    <property type="entry name" value="NAD(P)-bd_dom_sf"/>
</dbReference>
<evidence type="ECO:0000256" key="3">
    <source>
        <dbReference type="RuleBase" id="RU000363"/>
    </source>
</evidence>
<dbReference type="STRING" id="1262450.S3BYQ8"/>
<dbReference type="PANTHER" id="PTHR44196:SF1">
    <property type="entry name" value="DEHYDROGENASE_REDUCTASE SDR FAMILY MEMBER 7B"/>
    <property type="match status" value="1"/>
</dbReference>
<dbReference type="HOGENOM" id="CLU_010194_8_0_1"/>
<dbReference type="PRINTS" id="PR00080">
    <property type="entry name" value="SDRFAMILY"/>
</dbReference>
<keyword evidence="5" id="KW-1185">Reference proteome</keyword>
<sequence length="292" mass="31722">MSEEVHTGFYFTETRHKDTYPAVDPSKRDLSGRYVFITGASKGIGRETALSYASAGAAGIGIGARSDLESVKKEILEAAAAANKPAPQIVAVELDVTDEKSVASAAVVIDKEFPRLDILINNAGYLEIRQKIADSDPDEWWKTFTVNIKGPYLVTRAFLPQILKGGDKIIVNLSSIAAHLISPGASAYQTSKLAIQRFTEFIDVDYSAEGVVAFGIHPGGVLTDMGKRLPASRHAALTETPKLAADVIVYLTEKKRDWLAGRYLSATWDVEELLAKEKEVVDGGKLKVRMIV</sequence>
<dbReference type="GO" id="GO:0016020">
    <property type="term" value="C:membrane"/>
    <property type="evidence" value="ECO:0007669"/>
    <property type="project" value="TreeGrafter"/>
</dbReference>